<dbReference type="Proteomes" id="UP001165160">
    <property type="component" value="Unassembled WGS sequence"/>
</dbReference>
<evidence type="ECO:0000313" key="2">
    <source>
        <dbReference type="Proteomes" id="UP001165160"/>
    </source>
</evidence>
<protein>
    <submittedName>
        <fullName evidence="1">Uncharacterized protein</fullName>
    </submittedName>
</protein>
<sequence>MDKETSAILPTPSASPQIQEMLANAGGHVTLGKSSKSGTAGEKIVPITDASGVSILQLHMISWDAGVVVKMPDNTEVIKLVPGAVYGSLEGAPGPTGKSFQIRWANSISTTCSDFVSGKAGYDIQMIEDGSEVVRLVSATHWWVLPFLTATFCLGACCVHCMQNHAMQVKVKGADVGVLQSNGVLTADEHGALSGALLCAILTRWSKEYAPNAG</sequence>
<accession>A0A9W7F7U8</accession>
<dbReference type="AlphaFoldDB" id="A0A9W7F7U8"/>
<proteinExistence type="predicted"/>
<evidence type="ECO:0000313" key="1">
    <source>
        <dbReference type="EMBL" id="GMI06534.1"/>
    </source>
</evidence>
<comment type="caution">
    <text evidence="1">The sequence shown here is derived from an EMBL/GenBank/DDBJ whole genome shotgun (WGS) entry which is preliminary data.</text>
</comment>
<name>A0A9W7F7U8_9STRA</name>
<organism evidence="1 2">
    <name type="scientific">Triparma verrucosa</name>
    <dbReference type="NCBI Taxonomy" id="1606542"/>
    <lineage>
        <taxon>Eukaryota</taxon>
        <taxon>Sar</taxon>
        <taxon>Stramenopiles</taxon>
        <taxon>Ochrophyta</taxon>
        <taxon>Bolidophyceae</taxon>
        <taxon>Parmales</taxon>
        <taxon>Triparmaceae</taxon>
        <taxon>Triparma</taxon>
    </lineage>
</organism>
<dbReference type="EMBL" id="BRXX01000350">
    <property type="protein sequence ID" value="GMI06534.1"/>
    <property type="molecule type" value="Genomic_DNA"/>
</dbReference>
<keyword evidence="2" id="KW-1185">Reference proteome</keyword>
<reference evidence="2" key="1">
    <citation type="journal article" date="2023" name="Commun. Biol.">
        <title>Genome analysis of Parmales, the sister group of diatoms, reveals the evolutionary specialization of diatoms from phago-mixotrophs to photoautotrophs.</title>
        <authorList>
            <person name="Ban H."/>
            <person name="Sato S."/>
            <person name="Yoshikawa S."/>
            <person name="Yamada K."/>
            <person name="Nakamura Y."/>
            <person name="Ichinomiya M."/>
            <person name="Sato N."/>
            <person name="Blanc-Mathieu R."/>
            <person name="Endo H."/>
            <person name="Kuwata A."/>
            <person name="Ogata H."/>
        </authorList>
    </citation>
    <scope>NUCLEOTIDE SEQUENCE [LARGE SCALE GENOMIC DNA]</scope>
    <source>
        <strain evidence="2">NIES 3699</strain>
    </source>
</reference>
<gene>
    <name evidence="1" type="ORF">TrVE_jg198</name>
</gene>